<name>A0A5P1E0P0_ASPOF</name>
<keyword evidence="1" id="KW-0547">Nucleotide-binding</keyword>
<evidence type="ECO:0008006" key="7">
    <source>
        <dbReference type="Google" id="ProtNLM"/>
    </source>
</evidence>
<dbReference type="Proteomes" id="UP000243459">
    <property type="component" value="Chromosome 10"/>
</dbReference>
<organism evidence="5 6">
    <name type="scientific">Asparagus officinalis</name>
    <name type="common">Garden asparagus</name>
    <dbReference type="NCBI Taxonomy" id="4686"/>
    <lineage>
        <taxon>Eukaryota</taxon>
        <taxon>Viridiplantae</taxon>
        <taxon>Streptophyta</taxon>
        <taxon>Embryophyta</taxon>
        <taxon>Tracheophyta</taxon>
        <taxon>Spermatophyta</taxon>
        <taxon>Magnoliopsida</taxon>
        <taxon>Liliopsida</taxon>
        <taxon>Asparagales</taxon>
        <taxon>Asparagaceae</taxon>
        <taxon>Asparagoideae</taxon>
        <taxon>Asparagus</taxon>
    </lineage>
</organism>
<reference evidence="6" key="1">
    <citation type="journal article" date="2017" name="Nat. Commun.">
        <title>The asparagus genome sheds light on the origin and evolution of a young Y chromosome.</title>
        <authorList>
            <person name="Harkess A."/>
            <person name="Zhou J."/>
            <person name="Xu C."/>
            <person name="Bowers J.E."/>
            <person name="Van der Hulst R."/>
            <person name="Ayyampalayam S."/>
            <person name="Mercati F."/>
            <person name="Riccardi P."/>
            <person name="McKain M.R."/>
            <person name="Kakrana A."/>
            <person name="Tang H."/>
            <person name="Ray J."/>
            <person name="Groenendijk J."/>
            <person name="Arikit S."/>
            <person name="Mathioni S.M."/>
            <person name="Nakano M."/>
            <person name="Shan H."/>
            <person name="Telgmann-Rauber A."/>
            <person name="Kanno A."/>
            <person name="Yue Z."/>
            <person name="Chen H."/>
            <person name="Li W."/>
            <person name="Chen Y."/>
            <person name="Xu X."/>
            <person name="Zhang Y."/>
            <person name="Luo S."/>
            <person name="Chen H."/>
            <person name="Gao J."/>
            <person name="Mao Z."/>
            <person name="Pires J.C."/>
            <person name="Luo M."/>
            <person name="Kudrna D."/>
            <person name="Wing R.A."/>
            <person name="Meyers B.C."/>
            <person name="Yi K."/>
            <person name="Kong H."/>
            <person name="Lavrijsen P."/>
            <person name="Sunseri F."/>
            <person name="Falavigna A."/>
            <person name="Ye Y."/>
            <person name="Leebens-Mack J.H."/>
            <person name="Chen G."/>
        </authorList>
    </citation>
    <scope>NUCLEOTIDE SEQUENCE [LARGE SCALE GENOMIC DNA]</scope>
    <source>
        <strain evidence="6">cv. DH0086</strain>
    </source>
</reference>
<feature type="domain" description="UBA" evidence="3">
    <location>
        <begin position="149"/>
        <end position="182"/>
    </location>
</feature>
<dbReference type="SUPFAM" id="SSF46934">
    <property type="entry name" value="UBA-like"/>
    <property type="match status" value="1"/>
</dbReference>
<evidence type="ECO:0000256" key="2">
    <source>
        <dbReference type="ARBA" id="ARBA00022840"/>
    </source>
</evidence>
<dbReference type="Pfam" id="PF00627">
    <property type="entry name" value="UBA"/>
    <property type="match status" value="1"/>
</dbReference>
<dbReference type="InterPro" id="IPR000608">
    <property type="entry name" value="UBC"/>
</dbReference>
<dbReference type="InterPro" id="IPR016135">
    <property type="entry name" value="UBQ-conjugating_enzyme/RWD"/>
</dbReference>
<dbReference type="PANTHER" id="PTHR24068">
    <property type="entry name" value="UBIQUITIN-CONJUGATING ENZYME E2"/>
    <property type="match status" value="1"/>
</dbReference>
<dbReference type="EMBL" id="CM007390">
    <property type="protein sequence ID" value="ONK56134.1"/>
    <property type="molecule type" value="Genomic_DNA"/>
</dbReference>
<dbReference type="AlphaFoldDB" id="A0A5P1E0P0"/>
<dbReference type="InterPro" id="IPR009060">
    <property type="entry name" value="UBA-like_sf"/>
</dbReference>
<keyword evidence="6" id="KW-1185">Reference proteome</keyword>
<evidence type="ECO:0000259" key="4">
    <source>
        <dbReference type="PROSITE" id="PS50127"/>
    </source>
</evidence>
<dbReference type="Gramene" id="ONK56134">
    <property type="protein sequence ID" value="ONK56134"/>
    <property type="gene ID" value="A4U43_C10F4470"/>
</dbReference>
<dbReference type="SMART" id="SM00165">
    <property type="entry name" value="UBA"/>
    <property type="match status" value="1"/>
</dbReference>
<evidence type="ECO:0000259" key="3">
    <source>
        <dbReference type="PROSITE" id="PS50030"/>
    </source>
</evidence>
<dbReference type="Gene3D" id="1.10.8.10">
    <property type="entry name" value="DNA helicase RuvA subunit, C-terminal domain"/>
    <property type="match status" value="1"/>
</dbReference>
<dbReference type="SUPFAM" id="SSF54495">
    <property type="entry name" value="UBC-like"/>
    <property type="match status" value="1"/>
</dbReference>
<dbReference type="Gene3D" id="3.10.110.10">
    <property type="entry name" value="Ubiquitin Conjugating Enzyme"/>
    <property type="match status" value="1"/>
</dbReference>
<proteinExistence type="predicted"/>
<accession>A0A5P1E0P0</accession>
<evidence type="ECO:0000313" key="6">
    <source>
        <dbReference type="Proteomes" id="UP000243459"/>
    </source>
</evidence>
<dbReference type="InterPro" id="IPR015940">
    <property type="entry name" value="UBA"/>
</dbReference>
<evidence type="ECO:0000313" key="5">
    <source>
        <dbReference type="EMBL" id="ONK56134.1"/>
    </source>
</evidence>
<evidence type="ECO:0000256" key="1">
    <source>
        <dbReference type="ARBA" id="ARBA00022741"/>
    </source>
</evidence>
<protein>
    <recommendedName>
        <fullName evidence="7">E2 ubiquitin-conjugating enzyme</fullName>
    </recommendedName>
</protein>
<dbReference type="Pfam" id="PF00179">
    <property type="entry name" value="UQ_con"/>
    <property type="match status" value="1"/>
</dbReference>
<gene>
    <name evidence="5" type="ORF">A4U43_C10F4470</name>
</gene>
<dbReference type="PROSITE" id="PS50127">
    <property type="entry name" value="UBC_2"/>
    <property type="match status" value="1"/>
</dbReference>
<feature type="domain" description="UBC core" evidence="4">
    <location>
        <begin position="1"/>
        <end position="139"/>
    </location>
</feature>
<dbReference type="PROSITE" id="PS50030">
    <property type="entry name" value="UBA"/>
    <property type="match status" value="1"/>
</dbReference>
<dbReference type="SMART" id="SM00212">
    <property type="entry name" value="UBCc"/>
    <property type="match status" value="1"/>
</dbReference>
<dbReference type="GO" id="GO:0005524">
    <property type="term" value="F:ATP binding"/>
    <property type="evidence" value="ECO:0007669"/>
    <property type="project" value="UniProtKB-KW"/>
</dbReference>
<sequence>MMDPILAQLCKGEGNDLAQLEGTIPGPVGTPYEGGIFHIDIQLPGNYPFEPPQMKFSTKVWHPNICHQSGAVSLSAEFYLEGKWNPTVTLQNVLLSLQALLSRPAPYGPQADKTVSDQLTKNYSEFCNHARNWTEAFAKTTAPVGLKEQRLVEMGFPEARVKRVLEEVDGDEKRALERLTSNKHQKIHHHSS</sequence>
<keyword evidence="2" id="KW-0067">ATP-binding</keyword>